<dbReference type="RefSeq" id="WP_218326198.1">
    <property type="nucleotide sequence ID" value="NZ_JAHUZB010000004.1"/>
</dbReference>
<evidence type="ECO:0008006" key="4">
    <source>
        <dbReference type="Google" id="ProtNLM"/>
    </source>
</evidence>
<keyword evidence="1" id="KW-0812">Transmembrane</keyword>
<gene>
    <name evidence="2" type="ORF">KUA55_10495</name>
</gene>
<name>A0ABS6TE22_9ENTE</name>
<evidence type="ECO:0000313" key="2">
    <source>
        <dbReference type="EMBL" id="MBV7391110.1"/>
    </source>
</evidence>
<sequence length="61" mass="7025">MEKNQLSKEIDKRFETEENKVVDNTEEDSKKEKFFRVILTCIMSAVVIGSLAYSLITAILQ</sequence>
<proteinExistence type="predicted"/>
<dbReference type="EMBL" id="JAHUZB010000004">
    <property type="protein sequence ID" value="MBV7391110.1"/>
    <property type="molecule type" value="Genomic_DNA"/>
</dbReference>
<evidence type="ECO:0000256" key="1">
    <source>
        <dbReference type="SAM" id="Phobius"/>
    </source>
</evidence>
<accession>A0ABS6TE22</accession>
<comment type="caution">
    <text evidence="2">The sequence shown here is derived from an EMBL/GenBank/DDBJ whole genome shotgun (WGS) entry which is preliminary data.</text>
</comment>
<evidence type="ECO:0000313" key="3">
    <source>
        <dbReference type="Proteomes" id="UP000774130"/>
    </source>
</evidence>
<dbReference type="Proteomes" id="UP000774130">
    <property type="component" value="Unassembled WGS sequence"/>
</dbReference>
<feature type="transmembrane region" description="Helical" evidence="1">
    <location>
        <begin position="37"/>
        <end position="60"/>
    </location>
</feature>
<keyword evidence="1" id="KW-1133">Transmembrane helix</keyword>
<protein>
    <recommendedName>
        <fullName evidence="4">DUF4044 domain-containing protein</fullName>
    </recommendedName>
</protein>
<organism evidence="2 3">
    <name type="scientific">Enterococcus alishanensis</name>
    <dbReference type="NCBI Taxonomy" id="1303817"/>
    <lineage>
        <taxon>Bacteria</taxon>
        <taxon>Bacillati</taxon>
        <taxon>Bacillota</taxon>
        <taxon>Bacilli</taxon>
        <taxon>Lactobacillales</taxon>
        <taxon>Enterococcaceae</taxon>
        <taxon>Enterococcus</taxon>
    </lineage>
</organism>
<keyword evidence="3" id="KW-1185">Reference proteome</keyword>
<keyword evidence="1" id="KW-0472">Membrane</keyword>
<reference evidence="2 3" key="1">
    <citation type="submission" date="2021-06" db="EMBL/GenBank/DDBJ databases">
        <title>Enterococcus alishanensis sp. nov., a novel lactic acid bacterium isolated from fresh coffee beans.</title>
        <authorList>
            <person name="Chen Y.-S."/>
        </authorList>
    </citation>
    <scope>NUCLEOTIDE SEQUENCE [LARGE SCALE GENOMIC DNA]</scope>
    <source>
        <strain evidence="2 3">ALS3</strain>
    </source>
</reference>